<feature type="region of interest" description="Disordered" evidence="3">
    <location>
        <begin position="104"/>
        <end position="123"/>
    </location>
</feature>
<dbReference type="Pfam" id="PF13927">
    <property type="entry name" value="Ig_3"/>
    <property type="match status" value="1"/>
</dbReference>
<dbReference type="GO" id="GO:0006955">
    <property type="term" value="P:immune response"/>
    <property type="evidence" value="ECO:0007669"/>
    <property type="project" value="TreeGrafter"/>
</dbReference>
<dbReference type="PANTHER" id="PTHR11481:SF64">
    <property type="entry name" value="FC RECEPTOR-LIKE PROTEIN 4"/>
    <property type="match status" value="1"/>
</dbReference>
<dbReference type="SMART" id="SM00409">
    <property type="entry name" value="IG"/>
    <property type="match status" value="5"/>
</dbReference>
<dbReference type="SMART" id="SM00408">
    <property type="entry name" value="IGc2"/>
    <property type="match status" value="4"/>
</dbReference>
<keyword evidence="4" id="KW-1133">Transmembrane helix</keyword>
<dbReference type="Pfam" id="PF13895">
    <property type="entry name" value="Ig_2"/>
    <property type="match status" value="2"/>
</dbReference>
<evidence type="ECO:0000313" key="7">
    <source>
        <dbReference type="EMBL" id="KAK4807602.1"/>
    </source>
</evidence>
<evidence type="ECO:0000313" key="8">
    <source>
        <dbReference type="Proteomes" id="UP001333110"/>
    </source>
</evidence>
<proteinExistence type="predicted"/>
<keyword evidence="2" id="KW-1015">Disulfide bond</keyword>
<dbReference type="SUPFAM" id="SSF48726">
    <property type="entry name" value="Immunoglobulin"/>
    <property type="match status" value="5"/>
</dbReference>
<comment type="caution">
    <text evidence="7">The sequence shown here is derived from an EMBL/GenBank/DDBJ whole genome shotgun (WGS) entry which is preliminary data.</text>
</comment>
<feature type="region of interest" description="Disordered" evidence="3">
    <location>
        <begin position="647"/>
        <end position="711"/>
    </location>
</feature>
<dbReference type="GO" id="GO:0004888">
    <property type="term" value="F:transmembrane signaling receptor activity"/>
    <property type="evidence" value="ECO:0007669"/>
    <property type="project" value="TreeGrafter"/>
</dbReference>
<feature type="compositionally biased region" description="Polar residues" evidence="3">
    <location>
        <begin position="104"/>
        <end position="119"/>
    </location>
</feature>
<protein>
    <recommendedName>
        <fullName evidence="6">Ig-like domain-containing protein</fullName>
    </recommendedName>
</protein>
<feature type="domain" description="Ig-like" evidence="6">
    <location>
        <begin position="388"/>
        <end position="473"/>
    </location>
</feature>
<feature type="chain" id="PRO_5042916085" description="Ig-like domain-containing protein" evidence="5">
    <location>
        <begin position="18"/>
        <end position="730"/>
    </location>
</feature>
<organism evidence="7 8">
    <name type="scientific">Mycteria americana</name>
    <name type="common">Wood stork</name>
    <dbReference type="NCBI Taxonomy" id="33587"/>
    <lineage>
        <taxon>Eukaryota</taxon>
        <taxon>Metazoa</taxon>
        <taxon>Chordata</taxon>
        <taxon>Craniata</taxon>
        <taxon>Vertebrata</taxon>
        <taxon>Euteleostomi</taxon>
        <taxon>Archelosauria</taxon>
        <taxon>Archosauria</taxon>
        <taxon>Dinosauria</taxon>
        <taxon>Saurischia</taxon>
        <taxon>Theropoda</taxon>
        <taxon>Coelurosauria</taxon>
        <taxon>Aves</taxon>
        <taxon>Neognathae</taxon>
        <taxon>Neoaves</taxon>
        <taxon>Aequornithes</taxon>
        <taxon>Ciconiiformes</taxon>
        <taxon>Ciconiidae</taxon>
        <taxon>Mycteria</taxon>
    </lineage>
</organism>
<dbReference type="GO" id="GO:0007166">
    <property type="term" value="P:cell surface receptor signaling pathway"/>
    <property type="evidence" value="ECO:0007669"/>
    <property type="project" value="TreeGrafter"/>
</dbReference>
<keyword evidence="8" id="KW-1185">Reference proteome</keyword>
<name>A0AAN7RKF5_MYCAM</name>
<dbReference type="InterPro" id="IPR003598">
    <property type="entry name" value="Ig_sub2"/>
</dbReference>
<evidence type="ECO:0000259" key="6">
    <source>
        <dbReference type="PROSITE" id="PS50835"/>
    </source>
</evidence>
<dbReference type="InterPro" id="IPR050488">
    <property type="entry name" value="Ig_Fc_receptor"/>
</dbReference>
<dbReference type="InterPro" id="IPR007110">
    <property type="entry name" value="Ig-like_dom"/>
</dbReference>
<accession>A0AAN7RKF5</accession>
<dbReference type="EMBL" id="JAUNZN010000028">
    <property type="protein sequence ID" value="KAK4807602.1"/>
    <property type="molecule type" value="Genomic_DNA"/>
</dbReference>
<gene>
    <name evidence="7" type="ORF">QYF61_015948</name>
</gene>
<dbReference type="InterPro" id="IPR036179">
    <property type="entry name" value="Ig-like_dom_sf"/>
</dbReference>
<evidence type="ECO:0000256" key="5">
    <source>
        <dbReference type="SAM" id="SignalP"/>
    </source>
</evidence>
<dbReference type="InterPro" id="IPR013783">
    <property type="entry name" value="Ig-like_fold"/>
</dbReference>
<sequence length="730" mass="78584">MARTVVLLLWAQALGLAGESSLPVPSPAVRRHPWWPRQAGVPCHPAGVQPSQLTVDPPWMPVLLREKVTLTCRGSGTPGPTKWYINEEFWQKTESNRIHVSQYQPGSSSYQCSRPSTGLSPPITLKFSNAPRPPSDRSPSPCTLVHPRAHRCIPVHHRVHPRAHRCIPVHHRVHPRAHQRIPVQREPPGCIPTCRPPRPSLADWLVLQVPVQALLEGDTLLLRCRSWKDNWATQVQFFREEVAVGGPSQGTELLLPSLQLHHSGRYRCKAMVGQFFLMWKESALATVVVQELFSVPVLRLEGPAEPPEGAPLALHCLSRPSPLRPFTLLQHLFYRDKAVVGGPQRSPQLQLPAVGLPHSGNYSCEVQTGGASVRKRSALVPVTVRRVPVSGVSLEVQPPGGHVVEGDSLVLGCSVATGTGPLSFSWHRQGSAAPLATGPRYELRAVQHQDGGRYHCTATNGGTTANSPPLWVTVLGEWDPPASGAPPPPQHHVIPCRGTATATGLTPAPSLHPAVPVAGATIAMARTEPSVPAGESLNLSCSVQAGTAPVTFTWLRDGQELGSGPVLSLGTVGPAHAGTYQCLATNRLSTHRIFRARSPALALTVTQPEQGRWQQGTATAVGLSVSLLLLLLLGAAVAWHLRRRHRAAAGKSRGRDPTAPPEPKGRQPEPTAPPGAPGDGEVLYSHVVVTKRGRGTSTSWPPREPPVTYAVLPGPHARLRLPSDTYENVP</sequence>
<evidence type="ECO:0000256" key="3">
    <source>
        <dbReference type="SAM" id="MobiDB-lite"/>
    </source>
</evidence>
<keyword evidence="1 5" id="KW-0732">Signal</keyword>
<feature type="domain" description="Ig-like" evidence="6">
    <location>
        <begin position="199"/>
        <end position="270"/>
    </location>
</feature>
<dbReference type="PROSITE" id="PS50835">
    <property type="entry name" value="IG_LIKE"/>
    <property type="match status" value="3"/>
</dbReference>
<dbReference type="Proteomes" id="UP001333110">
    <property type="component" value="Unassembled WGS sequence"/>
</dbReference>
<keyword evidence="4" id="KW-0472">Membrane</keyword>
<dbReference type="Gene3D" id="2.60.40.10">
    <property type="entry name" value="Immunoglobulins"/>
    <property type="match status" value="5"/>
</dbReference>
<dbReference type="InterPro" id="IPR003599">
    <property type="entry name" value="Ig_sub"/>
</dbReference>
<feature type="domain" description="Ig-like" evidence="6">
    <location>
        <begin position="513"/>
        <end position="606"/>
    </location>
</feature>
<reference evidence="7 8" key="1">
    <citation type="journal article" date="2023" name="J. Hered.">
        <title>Chromosome-level genome of the wood stork (Mycteria americana) provides insight into avian chromosome evolution.</title>
        <authorList>
            <person name="Flamio R. Jr."/>
            <person name="Ramstad K.M."/>
        </authorList>
    </citation>
    <scope>NUCLEOTIDE SEQUENCE [LARGE SCALE GENOMIC DNA]</scope>
    <source>
        <strain evidence="7">JAX WOST 10</strain>
    </source>
</reference>
<dbReference type="PANTHER" id="PTHR11481">
    <property type="entry name" value="IMMUNOGLOBULIN FC RECEPTOR"/>
    <property type="match status" value="1"/>
</dbReference>
<dbReference type="AlphaFoldDB" id="A0AAN7RKF5"/>
<feature type="signal peptide" evidence="5">
    <location>
        <begin position="1"/>
        <end position="17"/>
    </location>
</feature>
<evidence type="ECO:0000256" key="1">
    <source>
        <dbReference type="ARBA" id="ARBA00022729"/>
    </source>
</evidence>
<keyword evidence="4" id="KW-0812">Transmembrane</keyword>
<evidence type="ECO:0000256" key="4">
    <source>
        <dbReference type="SAM" id="Phobius"/>
    </source>
</evidence>
<feature type="transmembrane region" description="Helical" evidence="4">
    <location>
        <begin position="620"/>
        <end position="641"/>
    </location>
</feature>
<evidence type="ECO:0000256" key="2">
    <source>
        <dbReference type="ARBA" id="ARBA00023157"/>
    </source>
</evidence>
<dbReference type="GO" id="GO:0009897">
    <property type="term" value="C:external side of plasma membrane"/>
    <property type="evidence" value="ECO:0007669"/>
    <property type="project" value="TreeGrafter"/>
</dbReference>